<evidence type="ECO:0000313" key="3">
    <source>
        <dbReference type="EMBL" id="KAL2479937.1"/>
    </source>
</evidence>
<feature type="compositionally biased region" description="Acidic residues" evidence="1">
    <location>
        <begin position="1"/>
        <end position="18"/>
    </location>
</feature>
<proteinExistence type="predicted"/>
<reference evidence="4" key="1">
    <citation type="submission" date="2024-07" db="EMBL/GenBank/DDBJ databases">
        <title>Two chromosome-level genome assemblies of Korean endemic species Abeliophyllum distichum and Forsythia ovata (Oleaceae).</title>
        <authorList>
            <person name="Jang H."/>
        </authorList>
    </citation>
    <scope>NUCLEOTIDE SEQUENCE [LARGE SCALE GENOMIC DNA]</scope>
</reference>
<evidence type="ECO:0000259" key="2">
    <source>
        <dbReference type="Pfam" id="PF07727"/>
    </source>
</evidence>
<feature type="compositionally biased region" description="Basic and acidic residues" evidence="1">
    <location>
        <begin position="19"/>
        <end position="32"/>
    </location>
</feature>
<gene>
    <name evidence="3" type="ORF">Adt_32903</name>
</gene>
<dbReference type="EMBL" id="JBFOLK010000010">
    <property type="protein sequence ID" value="KAL2479937.1"/>
    <property type="molecule type" value="Genomic_DNA"/>
</dbReference>
<feature type="compositionally biased region" description="Polar residues" evidence="1">
    <location>
        <begin position="33"/>
        <end position="42"/>
    </location>
</feature>
<feature type="region of interest" description="Disordered" evidence="1">
    <location>
        <begin position="1"/>
        <end position="42"/>
    </location>
</feature>
<dbReference type="Proteomes" id="UP001604336">
    <property type="component" value="Unassembled WGS sequence"/>
</dbReference>
<organism evidence="3 4">
    <name type="scientific">Abeliophyllum distichum</name>
    <dbReference type="NCBI Taxonomy" id="126358"/>
    <lineage>
        <taxon>Eukaryota</taxon>
        <taxon>Viridiplantae</taxon>
        <taxon>Streptophyta</taxon>
        <taxon>Embryophyta</taxon>
        <taxon>Tracheophyta</taxon>
        <taxon>Spermatophyta</taxon>
        <taxon>Magnoliopsida</taxon>
        <taxon>eudicotyledons</taxon>
        <taxon>Gunneridae</taxon>
        <taxon>Pentapetalae</taxon>
        <taxon>asterids</taxon>
        <taxon>lamiids</taxon>
        <taxon>Lamiales</taxon>
        <taxon>Oleaceae</taxon>
        <taxon>Forsythieae</taxon>
        <taxon>Abeliophyllum</taxon>
    </lineage>
</organism>
<evidence type="ECO:0000313" key="4">
    <source>
        <dbReference type="Proteomes" id="UP001604336"/>
    </source>
</evidence>
<comment type="caution">
    <text evidence="3">The sequence shown here is derived from an EMBL/GenBank/DDBJ whole genome shotgun (WGS) entry which is preliminary data.</text>
</comment>
<name>A0ABD1QUQ5_9LAMI</name>
<sequence>MDLEWDDDENGIDIDEVDESKCEGDDKIEESRNASPNSANEEQINAMNYELKEDVYVEHPKRYEKKDSEHKVYKVQKALYGLKQAPQSWFSRIEAHFINEGFQSDDELMMSEYKISMMREFDMTDLERMRCFLGIEVLQKSDGVYI</sequence>
<dbReference type="InterPro" id="IPR013103">
    <property type="entry name" value="RVT_2"/>
</dbReference>
<dbReference type="AlphaFoldDB" id="A0ABD1QUQ5"/>
<dbReference type="Pfam" id="PF07727">
    <property type="entry name" value="RVT_2"/>
    <property type="match status" value="1"/>
</dbReference>
<accession>A0ABD1QUQ5</accession>
<keyword evidence="4" id="KW-1185">Reference proteome</keyword>
<feature type="domain" description="Reverse transcriptase Ty1/copia-type" evidence="2">
    <location>
        <begin position="47"/>
        <end position="106"/>
    </location>
</feature>
<protein>
    <submittedName>
        <fullName evidence="3">Retrovirus-related Pol polyprotein from transposon TNT 1-94</fullName>
    </submittedName>
</protein>
<evidence type="ECO:0000256" key="1">
    <source>
        <dbReference type="SAM" id="MobiDB-lite"/>
    </source>
</evidence>